<gene>
    <name evidence="1" type="ORF">Cenrod_1357</name>
</gene>
<dbReference type="SUPFAM" id="SSF53756">
    <property type="entry name" value="UDP-Glycosyltransferase/glycogen phosphorylase"/>
    <property type="match status" value="1"/>
</dbReference>
<dbReference type="OrthoDB" id="9787293at2"/>
<reference evidence="1 2" key="1">
    <citation type="journal article" date="2013" name="Genome Biol.">
        <title>Genomic analysis reveals key aspects of prokaryotic symbiosis in the phototrophic consortium "Chlorochromatium aggregatum".</title>
        <authorList>
            <person name="Liu Z."/>
            <person name="Muller J."/>
            <person name="Li T."/>
            <person name="Alvey R.M."/>
            <person name="Vogl K."/>
            <person name="Frigaard N.U."/>
            <person name="Rockwell N.C."/>
            <person name="Boyd E.S."/>
            <person name="Tomsho L.P."/>
            <person name="Schuster S.C."/>
            <person name="Henke P."/>
            <person name="Rohde M."/>
            <person name="Overmann J."/>
            <person name="Bryant D.A."/>
        </authorList>
    </citation>
    <scope>NUCLEOTIDE SEQUENCE [LARGE SCALE GENOMIC DNA]</scope>
    <source>
        <strain evidence="1">CR</strain>
    </source>
</reference>
<dbReference type="EMBL" id="CP004885">
    <property type="protein sequence ID" value="AGX87444.1"/>
    <property type="molecule type" value="Genomic_DNA"/>
</dbReference>
<dbReference type="CDD" id="cd03801">
    <property type="entry name" value="GT4_PimA-like"/>
    <property type="match status" value="1"/>
</dbReference>
<dbReference type="GO" id="GO:0016757">
    <property type="term" value="F:glycosyltransferase activity"/>
    <property type="evidence" value="ECO:0007669"/>
    <property type="project" value="TreeGrafter"/>
</dbReference>
<organism evidence="1 2">
    <name type="scientific">Candidatus Symbiobacter mobilis CR</name>
    <dbReference type="NCBI Taxonomy" id="946483"/>
    <lineage>
        <taxon>Bacteria</taxon>
        <taxon>Pseudomonadati</taxon>
        <taxon>Pseudomonadota</taxon>
        <taxon>Betaproteobacteria</taxon>
        <taxon>Burkholderiales</taxon>
        <taxon>Comamonadaceae</taxon>
    </lineage>
</organism>
<dbReference type="Pfam" id="PF13692">
    <property type="entry name" value="Glyco_trans_1_4"/>
    <property type="match status" value="1"/>
</dbReference>
<dbReference type="AlphaFoldDB" id="U5NB99"/>
<dbReference type="PANTHER" id="PTHR45947">
    <property type="entry name" value="SULFOQUINOVOSYL TRANSFERASE SQD2"/>
    <property type="match status" value="1"/>
</dbReference>
<protein>
    <submittedName>
        <fullName evidence="1">Glycosyltransferase</fullName>
    </submittedName>
</protein>
<keyword evidence="2" id="KW-1185">Reference proteome</keyword>
<keyword evidence="1" id="KW-0808">Transferase</keyword>
<dbReference type="HOGENOM" id="CLU_060265_0_0_4"/>
<proteinExistence type="predicted"/>
<evidence type="ECO:0000313" key="1">
    <source>
        <dbReference type="EMBL" id="AGX87444.1"/>
    </source>
</evidence>
<evidence type="ECO:0000313" key="2">
    <source>
        <dbReference type="Proteomes" id="UP000017184"/>
    </source>
</evidence>
<dbReference type="eggNOG" id="COG0438">
    <property type="taxonomic scope" value="Bacteria"/>
</dbReference>
<accession>U5NB99</accession>
<dbReference type="STRING" id="946483.Cenrod_1357"/>
<dbReference type="KEGG" id="cbx:Cenrod_1357"/>
<dbReference type="InterPro" id="IPR050194">
    <property type="entry name" value="Glycosyltransferase_grp1"/>
</dbReference>
<dbReference type="Gene3D" id="3.40.50.2000">
    <property type="entry name" value="Glycogen Phosphorylase B"/>
    <property type="match status" value="2"/>
</dbReference>
<sequence length="386" mass="43937">MLAMKKVVILQHRLLHYRVALFDRLRQICSAQGIELELVHGQATRREKNKKDEGQLPWAHRVVNRFWEVGERDWVWQPLPPGLRSADLVIVMQENRILSNYPVLMRRLGSPTKVAYWGHGKNFQSDAPTGLRERWKSWLMHRVDWWFAYTDATVDLLAQAGYPAQRITCLDNAIDTTSFRRDLASWADADVAQARRDMHIPLDAPVGLYCGSLYPDKRLDVLVDAVDRIRQRMPGFVLLVVGDGPEMPWLREAAATRAHIRPMGVRTGRDKALYFRMADVVLNPGLVGLHIVDAFCAGLVMVSLRASRHSPEIAYLRDGDNGLLTENDVSAYADAVLQLLANPQRMQRMRTQALADADRYTLDNMVRRFAHGIASALEAPPYRRGV</sequence>
<dbReference type="Proteomes" id="UP000017184">
    <property type="component" value="Chromosome"/>
</dbReference>
<dbReference type="PANTHER" id="PTHR45947:SF3">
    <property type="entry name" value="SULFOQUINOVOSYL TRANSFERASE SQD2"/>
    <property type="match status" value="1"/>
</dbReference>
<name>U5NB99_9BURK</name>